<organism evidence="3 4">
    <name type="scientific">Niabella ginsenosidivorans</name>
    <dbReference type="NCBI Taxonomy" id="1176587"/>
    <lineage>
        <taxon>Bacteria</taxon>
        <taxon>Pseudomonadati</taxon>
        <taxon>Bacteroidota</taxon>
        <taxon>Chitinophagia</taxon>
        <taxon>Chitinophagales</taxon>
        <taxon>Chitinophagaceae</taxon>
        <taxon>Niabella</taxon>
    </lineage>
</organism>
<comment type="caution">
    <text evidence="1">Lacks conserved residue(s) required for the propagation of feature annotation.</text>
</comment>
<dbReference type="Proteomes" id="UP000077667">
    <property type="component" value="Chromosome"/>
</dbReference>
<dbReference type="AlphaFoldDB" id="A0A1A9I478"/>
<dbReference type="EMBL" id="CP015772">
    <property type="protein sequence ID" value="ANH81492.1"/>
    <property type="molecule type" value="Genomic_DNA"/>
</dbReference>
<dbReference type="GO" id="GO:0000160">
    <property type="term" value="P:phosphorelay signal transduction system"/>
    <property type="evidence" value="ECO:0007669"/>
    <property type="project" value="InterPro"/>
</dbReference>
<gene>
    <name evidence="3" type="ORF">A8C56_11340</name>
</gene>
<reference evidence="3 4" key="1">
    <citation type="submission" date="2016-05" db="EMBL/GenBank/DDBJ databases">
        <title>Niabella ginsenosidivorans BS26 whole genome sequencing.</title>
        <authorList>
            <person name="Im W.T."/>
            <person name="Siddiqi M.Z."/>
        </authorList>
    </citation>
    <scope>NUCLEOTIDE SEQUENCE [LARGE SCALE GENOMIC DNA]</scope>
    <source>
        <strain evidence="3 4">BS26</strain>
    </source>
</reference>
<dbReference type="SUPFAM" id="SSF52172">
    <property type="entry name" value="CheY-like"/>
    <property type="match status" value="1"/>
</dbReference>
<feature type="domain" description="Response regulatory" evidence="2">
    <location>
        <begin position="5"/>
        <end position="91"/>
    </location>
</feature>
<accession>A0A1A9I478</accession>
<proteinExistence type="predicted"/>
<sequence length="91" mass="10539">MEPTRIAIVDDRPFVSEGIEKVLAGQGGFEIVFHVERGGQLFKKLMFLTIREQPNIIILNIQLQGMSRYEVIFRLGKQYPGINRRNICLDY</sequence>
<dbReference type="KEGG" id="nia:A8C56_11340"/>
<dbReference type="PROSITE" id="PS50110">
    <property type="entry name" value="RESPONSE_REGULATORY"/>
    <property type="match status" value="1"/>
</dbReference>
<dbReference type="STRING" id="1176587.A8C56_11340"/>
<protein>
    <recommendedName>
        <fullName evidence="2">Response regulatory domain-containing protein</fullName>
    </recommendedName>
</protein>
<dbReference type="InterPro" id="IPR011006">
    <property type="entry name" value="CheY-like_superfamily"/>
</dbReference>
<dbReference type="InterPro" id="IPR001789">
    <property type="entry name" value="Sig_transdc_resp-reg_receiver"/>
</dbReference>
<evidence type="ECO:0000256" key="1">
    <source>
        <dbReference type="PROSITE-ProRule" id="PRU00169"/>
    </source>
</evidence>
<name>A0A1A9I478_9BACT</name>
<evidence type="ECO:0000313" key="3">
    <source>
        <dbReference type="EMBL" id="ANH81492.1"/>
    </source>
</evidence>
<dbReference type="OrthoDB" id="9796655at2"/>
<dbReference type="Gene3D" id="3.40.50.2300">
    <property type="match status" value="1"/>
</dbReference>
<keyword evidence="4" id="KW-1185">Reference proteome</keyword>
<evidence type="ECO:0000313" key="4">
    <source>
        <dbReference type="Proteomes" id="UP000077667"/>
    </source>
</evidence>
<evidence type="ECO:0000259" key="2">
    <source>
        <dbReference type="PROSITE" id="PS50110"/>
    </source>
</evidence>